<dbReference type="Proteomes" id="UP001321486">
    <property type="component" value="Chromosome"/>
</dbReference>
<proteinExistence type="predicted"/>
<dbReference type="SMART" id="SM00345">
    <property type="entry name" value="HTH_GNTR"/>
    <property type="match status" value="1"/>
</dbReference>
<dbReference type="Gene3D" id="1.10.10.10">
    <property type="entry name" value="Winged helix-like DNA-binding domain superfamily/Winged helix DNA-binding domain"/>
    <property type="match status" value="1"/>
</dbReference>
<sequence>MITLDPRSATPPFEQLRVQIAEQVRRGSLAAGERLPTVRRLAEDLGIAPNTVARAYRELEADGLVETRGRNGTLVRAQGDAAAQQAQDAARAYAERVAKLGVTPAEALRYVTGALGAAAPTA</sequence>
<keyword evidence="3" id="KW-0804">Transcription</keyword>
<gene>
    <name evidence="5" type="ORF">GCM10025867_14870</name>
</gene>
<dbReference type="InterPro" id="IPR000524">
    <property type="entry name" value="Tscrpt_reg_HTH_GntR"/>
</dbReference>
<name>A0ABN6XZX7_9MICO</name>
<dbReference type="EMBL" id="AP027732">
    <property type="protein sequence ID" value="BDZ49246.1"/>
    <property type="molecule type" value="Genomic_DNA"/>
</dbReference>
<dbReference type="PANTHER" id="PTHR38445:SF9">
    <property type="entry name" value="HTH-TYPE TRANSCRIPTIONAL REPRESSOR YTRA"/>
    <property type="match status" value="1"/>
</dbReference>
<keyword evidence="1" id="KW-0805">Transcription regulation</keyword>
<feature type="domain" description="HTH gntR-type" evidence="4">
    <location>
        <begin position="10"/>
        <end position="78"/>
    </location>
</feature>
<evidence type="ECO:0000259" key="4">
    <source>
        <dbReference type="PROSITE" id="PS50949"/>
    </source>
</evidence>
<dbReference type="PRINTS" id="PR00035">
    <property type="entry name" value="HTHGNTR"/>
</dbReference>
<dbReference type="InterPro" id="IPR036390">
    <property type="entry name" value="WH_DNA-bd_sf"/>
</dbReference>
<evidence type="ECO:0000256" key="1">
    <source>
        <dbReference type="ARBA" id="ARBA00023015"/>
    </source>
</evidence>
<dbReference type="Pfam" id="PF00392">
    <property type="entry name" value="GntR"/>
    <property type="match status" value="1"/>
</dbReference>
<reference evidence="6" key="1">
    <citation type="journal article" date="2019" name="Int. J. Syst. Evol. Microbiol.">
        <title>The Global Catalogue of Microorganisms (GCM) 10K type strain sequencing project: providing services to taxonomists for standard genome sequencing and annotation.</title>
        <authorList>
            <consortium name="The Broad Institute Genomics Platform"/>
            <consortium name="The Broad Institute Genome Sequencing Center for Infectious Disease"/>
            <person name="Wu L."/>
            <person name="Ma J."/>
        </authorList>
    </citation>
    <scope>NUCLEOTIDE SEQUENCE [LARGE SCALE GENOMIC DNA]</scope>
    <source>
        <strain evidence="6">NBRC 108728</strain>
    </source>
</reference>
<evidence type="ECO:0000256" key="2">
    <source>
        <dbReference type="ARBA" id="ARBA00023125"/>
    </source>
</evidence>
<organism evidence="5 6">
    <name type="scientific">Frondihabitans sucicola</name>
    <dbReference type="NCBI Taxonomy" id="1268041"/>
    <lineage>
        <taxon>Bacteria</taxon>
        <taxon>Bacillati</taxon>
        <taxon>Actinomycetota</taxon>
        <taxon>Actinomycetes</taxon>
        <taxon>Micrococcales</taxon>
        <taxon>Microbacteriaceae</taxon>
        <taxon>Frondihabitans</taxon>
    </lineage>
</organism>
<dbReference type="RefSeq" id="WP_286346078.1">
    <property type="nucleotide sequence ID" value="NZ_AP027732.1"/>
</dbReference>
<dbReference type="PANTHER" id="PTHR38445">
    <property type="entry name" value="HTH-TYPE TRANSCRIPTIONAL REPRESSOR YTRA"/>
    <property type="match status" value="1"/>
</dbReference>
<dbReference type="CDD" id="cd07377">
    <property type="entry name" value="WHTH_GntR"/>
    <property type="match status" value="1"/>
</dbReference>
<protein>
    <submittedName>
        <fullName evidence="5">GntR family transcriptional regulator</fullName>
    </submittedName>
</protein>
<accession>A0ABN6XZX7</accession>
<evidence type="ECO:0000256" key="3">
    <source>
        <dbReference type="ARBA" id="ARBA00023163"/>
    </source>
</evidence>
<dbReference type="InterPro" id="IPR036388">
    <property type="entry name" value="WH-like_DNA-bd_sf"/>
</dbReference>
<evidence type="ECO:0000313" key="5">
    <source>
        <dbReference type="EMBL" id="BDZ49246.1"/>
    </source>
</evidence>
<keyword evidence="6" id="KW-1185">Reference proteome</keyword>
<dbReference type="SUPFAM" id="SSF46785">
    <property type="entry name" value="Winged helix' DNA-binding domain"/>
    <property type="match status" value="1"/>
</dbReference>
<evidence type="ECO:0000313" key="6">
    <source>
        <dbReference type="Proteomes" id="UP001321486"/>
    </source>
</evidence>
<keyword evidence="2" id="KW-0238">DNA-binding</keyword>
<dbReference type="PROSITE" id="PS50949">
    <property type="entry name" value="HTH_GNTR"/>
    <property type="match status" value="1"/>
</dbReference>